<dbReference type="PANTHER" id="PTHR43244:SF1">
    <property type="entry name" value="5,10-METHYLENETETRAHYDROMETHANOPTERIN REDUCTASE"/>
    <property type="match status" value="1"/>
</dbReference>
<evidence type="ECO:0000313" key="3">
    <source>
        <dbReference type="EMBL" id="SVB98398.1"/>
    </source>
</evidence>
<feature type="domain" description="Luciferase-like" evidence="2">
    <location>
        <begin position="17"/>
        <end position="321"/>
    </location>
</feature>
<proteinExistence type="predicted"/>
<name>A0A382IFR0_9ZZZZ</name>
<dbReference type="InterPro" id="IPR050564">
    <property type="entry name" value="F420-G6PD/mer"/>
</dbReference>
<dbReference type="EMBL" id="UINC01067074">
    <property type="protein sequence ID" value="SVB98398.1"/>
    <property type="molecule type" value="Genomic_DNA"/>
</dbReference>
<dbReference type="InterPro" id="IPR036661">
    <property type="entry name" value="Luciferase-like_sf"/>
</dbReference>
<accession>A0A382IFR0</accession>
<organism evidence="3">
    <name type="scientific">marine metagenome</name>
    <dbReference type="NCBI Taxonomy" id="408172"/>
    <lineage>
        <taxon>unclassified sequences</taxon>
        <taxon>metagenomes</taxon>
        <taxon>ecological metagenomes</taxon>
    </lineage>
</organism>
<dbReference type="AlphaFoldDB" id="A0A382IFR0"/>
<feature type="non-terminal residue" evidence="3">
    <location>
        <position position="326"/>
    </location>
</feature>
<sequence length="326" mass="35035">MAALETGVQFHLPTYAHVPLPQLIDLGKMAQASGVKQLWVTDNLRSRNAFVVLTAFAANIPINLGTAVTVQYFRNPVDVADSVAAISEIMDGDELSIGIARGNGNTPNFVNTPRPITMAREVAQSLKLLLAGESVCFADYPALTEYFNFNPTASFRMNFSPKTPIRLYCGGNGPLGLAVGGEHMDGLIVGGEFKAISGAGHLPSVLDKFEEGAAKAGKSTDLPKIAEIKLSVSRDKEAARAFARPTAGRRILNLSRRGYGPEDILAMGVDPEDVAKLDDAQREGATEERFSALVTDAMLDAVFVAGEPEYCIERMIELRDTAQKYG</sequence>
<protein>
    <recommendedName>
        <fullName evidence="2">Luciferase-like domain-containing protein</fullName>
    </recommendedName>
</protein>
<dbReference type="PANTHER" id="PTHR43244">
    <property type="match status" value="1"/>
</dbReference>
<dbReference type="InterPro" id="IPR011251">
    <property type="entry name" value="Luciferase-like_dom"/>
</dbReference>
<evidence type="ECO:0000256" key="1">
    <source>
        <dbReference type="ARBA" id="ARBA00023002"/>
    </source>
</evidence>
<dbReference type="Gene3D" id="3.20.20.30">
    <property type="entry name" value="Luciferase-like domain"/>
    <property type="match status" value="1"/>
</dbReference>
<dbReference type="GO" id="GO:0016705">
    <property type="term" value="F:oxidoreductase activity, acting on paired donors, with incorporation or reduction of molecular oxygen"/>
    <property type="evidence" value="ECO:0007669"/>
    <property type="project" value="InterPro"/>
</dbReference>
<dbReference type="Pfam" id="PF00296">
    <property type="entry name" value="Bac_luciferase"/>
    <property type="match status" value="1"/>
</dbReference>
<gene>
    <name evidence="3" type="ORF">METZ01_LOCUS251252</name>
</gene>
<keyword evidence="1" id="KW-0560">Oxidoreductase</keyword>
<reference evidence="3" key="1">
    <citation type="submission" date="2018-05" db="EMBL/GenBank/DDBJ databases">
        <authorList>
            <person name="Lanie J.A."/>
            <person name="Ng W.-L."/>
            <person name="Kazmierczak K.M."/>
            <person name="Andrzejewski T.M."/>
            <person name="Davidsen T.M."/>
            <person name="Wayne K.J."/>
            <person name="Tettelin H."/>
            <person name="Glass J.I."/>
            <person name="Rusch D."/>
            <person name="Podicherti R."/>
            <person name="Tsui H.-C.T."/>
            <person name="Winkler M.E."/>
        </authorList>
    </citation>
    <scope>NUCLEOTIDE SEQUENCE</scope>
</reference>
<evidence type="ECO:0000259" key="2">
    <source>
        <dbReference type="Pfam" id="PF00296"/>
    </source>
</evidence>
<dbReference type="SUPFAM" id="SSF51679">
    <property type="entry name" value="Bacterial luciferase-like"/>
    <property type="match status" value="1"/>
</dbReference>